<dbReference type="PANTHER" id="PTHR30545">
    <property type="entry name" value="SUGAR FERMENTATION STIMULATION PROTEIN A"/>
    <property type="match status" value="1"/>
</dbReference>
<sequence>MRRKYNWNSSPQIIKSTFCIFFNMLVYEFKETLKEDIVEARLNRFIVKTKSGRICHLHDPGRLKELIYPGNKILIRETSEKNNRKTPCQVTAAWDGRWVITDSSIHNVIAKKFLPENSRSEVKLGESRIDFFFDNTYVEVKGCTLIKNGVALFPDAPTERGRRHLEELMKAMESGMKAKLLVLVMRDDASCFSPNAETDKKFAETFYLALAKGLEVEIKEFRLEGNKVYYVRDIPLCGKG</sequence>
<feature type="domain" description="Sugar fermentation stimulation protein C-terminal" evidence="2">
    <location>
        <begin position="116"/>
        <end position="224"/>
    </location>
</feature>
<dbReference type="InterPro" id="IPR005224">
    <property type="entry name" value="SfsA"/>
</dbReference>
<dbReference type="InterPro" id="IPR041465">
    <property type="entry name" value="SfsA_N"/>
</dbReference>
<dbReference type="CDD" id="cd22357">
    <property type="entry name" value="SfsA-like"/>
    <property type="match status" value="1"/>
</dbReference>
<proteinExistence type="inferred from homology"/>
<feature type="domain" description="SfsA N-terminal OB" evidence="3">
    <location>
        <begin position="41"/>
        <end position="99"/>
    </location>
</feature>
<dbReference type="InterPro" id="IPR040452">
    <property type="entry name" value="SfsA_C"/>
</dbReference>
<name>F4B796_ACIHW</name>
<evidence type="ECO:0000313" key="5">
    <source>
        <dbReference type="Proteomes" id="UP000008458"/>
    </source>
</evidence>
<dbReference type="EMBL" id="CP002535">
    <property type="protein sequence ID" value="AEE94716.1"/>
    <property type="molecule type" value="Genomic_DNA"/>
</dbReference>
<keyword evidence="5" id="KW-1185">Reference proteome</keyword>
<dbReference type="STRING" id="933801.Ahos_1843"/>
<comment type="similarity">
    <text evidence="1">Belongs to the SfsA family.</text>
</comment>
<gene>
    <name evidence="1" type="primary">sfsA</name>
    <name evidence="4" type="ordered locus">Ahos_1843</name>
</gene>
<evidence type="ECO:0000259" key="3">
    <source>
        <dbReference type="Pfam" id="PF17746"/>
    </source>
</evidence>
<dbReference type="eggNOG" id="arCOG04115">
    <property type="taxonomic scope" value="Archaea"/>
</dbReference>
<dbReference type="Proteomes" id="UP000008458">
    <property type="component" value="Chromosome"/>
</dbReference>
<dbReference type="Pfam" id="PF03749">
    <property type="entry name" value="SfsA"/>
    <property type="match status" value="1"/>
</dbReference>
<dbReference type="HAMAP" id="MF_00095">
    <property type="entry name" value="SfsA"/>
    <property type="match status" value="1"/>
</dbReference>
<dbReference type="PANTHER" id="PTHR30545:SF2">
    <property type="entry name" value="SUGAR FERMENTATION STIMULATION PROTEIN A"/>
    <property type="match status" value="1"/>
</dbReference>
<dbReference type="Gene3D" id="2.40.50.580">
    <property type="match status" value="1"/>
</dbReference>
<dbReference type="NCBIfam" id="TIGR00230">
    <property type="entry name" value="sfsA"/>
    <property type="match status" value="1"/>
</dbReference>
<reference key="2">
    <citation type="journal article" date="2011" name="Extremophiles">
        <title>Genomic analyses of Acidianus hospitalis W1 a host for studying crenarchaeal virus and plasmid life cycles.</title>
        <authorList>
            <person name="You X.Y."/>
            <person name="Liu C."/>
            <person name="Wang S.Y."/>
            <person name="Jiang C.Y."/>
            <person name="Shah S.A."/>
            <person name="Prangishvili D."/>
            <person name="Liu S.J."/>
            <person name="Garrett R.A."/>
        </authorList>
    </citation>
    <scope>NUCLEOTIDE SEQUENCE</scope>
    <source>
        <strain>W1</strain>
    </source>
</reference>
<protein>
    <recommendedName>
        <fullName evidence="1">Sugar fermentation stimulation protein homolog</fullName>
    </recommendedName>
</protein>
<dbReference type="KEGG" id="aho:Ahos_1843"/>
<dbReference type="AlphaFoldDB" id="F4B796"/>
<evidence type="ECO:0000256" key="1">
    <source>
        <dbReference type="HAMAP-Rule" id="MF_00095"/>
    </source>
</evidence>
<accession>F4B796</accession>
<dbReference type="HOGENOM" id="CLU_052299_1_0_2"/>
<organism evidence="4 5">
    <name type="scientific">Acidianus hospitalis (strain W1)</name>
    <dbReference type="NCBI Taxonomy" id="933801"/>
    <lineage>
        <taxon>Archaea</taxon>
        <taxon>Thermoproteota</taxon>
        <taxon>Thermoprotei</taxon>
        <taxon>Sulfolobales</taxon>
        <taxon>Sulfolobaceae</taxon>
        <taxon>Acidianus</taxon>
    </lineage>
</organism>
<reference evidence="4 5" key="1">
    <citation type="journal article" date="2011" name="Extremophiles">
        <title>Genomic analysis of Acidianus hospitalis W1 a host for studying crenarchaeal virus and plasmid life cycles.</title>
        <authorList>
            <person name="You X.Y."/>
            <person name="Liu C."/>
            <person name="Wang S.Y."/>
            <person name="Jiang C.Y."/>
            <person name="Shah S.A."/>
            <person name="Prangishvili D."/>
            <person name="She Q."/>
            <person name="Liu S.J."/>
            <person name="Garrett R.A."/>
        </authorList>
    </citation>
    <scope>NUCLEOTIDE SEQUENCE [LARGE SCALE GENOMIC DNA]</scope>
    <source>
        <strain evidence="4 5">W1</strain>
    </source>
</reference>
<dbReference type="GO" id="GO:0003677">
    <property type="term" value="F:DNA binding"/>
    <property type="evidence" value="ECO:0007669"/>
    <property type="project" value="InterPro"/>
</dbReference>
<dbReference type="Gene3D" id="3.40.1350.60">
    <property type="match status" value="1"/>
</dbReference>
<evidence type="ECO:0000259" key="2">
    <source>
        <dbReference type="Pfam" id="PF03749"/>
    </source>
</evidence>
<dbReference type="Pfam" id="PF17746">
    <property type="entry name" value="SfsA_N"/>
    <property type="match status" value="1"/>
</dbReference>
<evidence type="ECO:0000313" key="4">
    <source>
        <dbReference type="EMBL" id="AEE94716.1"/>
    </source>
</evidence>